<dbReference type="AlphaFoldDB" id="A0A345T3M6"/>
<keyword evidence="5" id="KW-1185">Reference proteome</keyword>
<dbReference type="SUPFAM" id="SSF53822">
    <property type="entry name" value="Periplasmic binding protein-like I"/>
    <property type="match status" value="1"/>
</dbReference>
<gene>
    <name evidence="4" type="ORF">C7M71_027515</name>
</gene>
<feature type="domain" description="Leucine-binding protein" evidence="3">
    <location>
        <begin position="50"/>
        <end position="383"/>
    </location>
</feature>
<dbReference type="RefSeq" id="WP_111491452.1">
    <property type="nucleotide sequence ID" value="NZ_CP031264.1"/>
</dbReference>
<dbReference type="KEGG" id="stri:C7M71_027515"/>
<organism evidence="4 5">
    <name type="scientific">Peterkaempfera bronchialis</name>
    <dbReference type="NCBI Taxonomy" id="2126346"/>
    <lineage>
        <taxon>Bacteria</taxon>
        <taxon>Bacillati</taxon>
        <taxon>Actinomycetota</taxon>
        <taxon>Actinomycetes</taxon>
        <taxon>Kitasatosporales</taxon>
        <taxon>Streptomycetaceae</taxon>
        <taxon>Peterkaempfera</taxon>
    </lineage>
</organism>
<accession>A0A345T3M6</accession>
<evidence type="ECO:0000313" key="5">
    <source>
        <dbReference type="Proteomes" id="UP000249340"/>
    </source>
</evidence>
<evidence type="ECO:0000256" key="2">
    <source>
        <dbReference type="ARBA" id="ARBA00022729"/>
    </source>
</evidence>
<proteinExistence type="inferred from homology"/>
<dbReference type="InterPro" id="IPR028082">
    <property type="entry name" value="Peripla_BP_I"/>
</dbReference>
<comment type="similarity">
    <text evidence="1">Belongs to the leucine-binding protein family.</text>
</comment>
<keyword evidence="2" id="KW-0732">Signal</keyword>
<dbReference type="Proteomes" id="UP000249340">
    <property type="component" value="Chromosome"/>
</dbReference>
<dbReference type="InterPro" id="IPR028081">
    <property type="entry name" value="Leu-bd"/>
</dbReference>
<evidence type="ECO:0000259" key="3">
    <source>
        <dbReference type="Pfam" id="PF13458"/>
    </source>
</evidence>
<reference evidence="5" key="1">
    <citation type="submission" date="2018-07" db="EMBL/GenBank/DDBJ databases">
        <title>Streptacidiphilus bronchialis DSM 106435 chromosome.</title>
        <authorList>
            <person name="Batra D."/>
            <person name="Gulvik C.A."/>
        </authorList>
    </citation>
    <scope>NUCLEOTIDE SEQUENCE [LARGE SCALE GENOMIC DNA]</scope>
    <source>
        <strain evidence="5">DSM 106435</strain>
    </source>
</reference>
<dbReference type="OrthoDB" id="7337537at2"/>
<name>A0A345T3M6_9ACTN</name>
<dbReference type="Pfam" id="PF13458">
    <property type="entry name" value="Peripla_BP_6"/>
    <property type="match status" value="1"/>
</dbReference>
<dbReference type="InterPro" id="IPR051010">
    <property type="entry name" value="BCAA_transport"/>
</dbReference>
<evidence type="ECO:0000256" key="1">
    <source>
        <dbReference type="ARBA" id="ARBA00010062"/>
    </source>
</evidence>
<dbReference type="Gene3D" id="3.40.50.2300">
    <property type="match status" value="2"/>
</dbReference>
<dbReference type="PANTHER" id="PTHR30483">
    <property type="entry name" value="LEUCINE-SPECIFIC-BINDING PROTEIN"/>
    <property type="match status" value="1"/>
</dbReference>
<sequence>MSKRVSRRDFVRGVGAATVGGAIVGGAGGFVVAPATREDTFRSSAGRGGTLRIGGLVPVTGAYSADGQEMRRGQEMAIAEINAGGGVLGSKLELVVADVADIAPEKFINGARKLAQGDRTAALFGGYTSSTQAEFPAIAQIGTPFFHANTLQADVDAVKKAGYTNIFETDPTERWYGPGFLSLAKNWIDSGVWKPKNRTIAVITTTDPYSTSISDSVRKSAKEHGWDISLYEQVTAPLADWGPTLAKIRANPPGLIFHADYITGDLASFTKQFRSSPTPSLLFEQYGPSVPEYLDLTGDAANGVLWSTVIGTIPDERGKAFMKQYREKYGAAAGLSQAGAQYDAVHLWATAVRQVNDPYDFRAVSQAVLGITHRGVSGGYTFVEGEQAARQYPDQTRDAGLGMAHQTYQIQDRKHVLIAPEPYIQGEFQLPPWL</sequence>
<protein>
    <submittedName>
        <fullName evidence="4">Amino acid ABC transporter substrate-binding protein</fullName>
    </submittedName>
</protein>
<dbReference type="PROSITE" id="PS51318">
    <property type="entry name" value="TAT"/>
    <property type="match status" value="1"/>
</dbReference>
<dbReference type="PANTHER" id="PTHR30483:SF6">
    <property type="entry name" value="PERIPLASMIC BINDING PROTEIN OF ABC TRANSPORTER FOR NATURAL AMINO ACIDS"/>
    <property type="match status" value="1"/>
</dbReference>
<evidence type="ECO:0000313" key="4">
    <source>
        <dbReference type="EMBL" id="AXI80581.1"/>
    </source>
</evidence>
<dbReference type="EMBL" id="CP031264">
    <property type="protein sequence ID" value="AXI80581.1"/>
    <property type="molecule type" value="Genomic_DNA"/>
</dbReference>
<dbReference type="InterPro" id="IPR006311">
    <property type="entry name" value="TAT_signal"/>
</dbReference>